<name>A0ACB7TNP7_HYAAI</name>
<reference evidence="1" key="1">
    <citation type="submission" date="2020-05" db="EMBL/GenBank/DDBJ databases">
        <title>Large-scale comparative analyses of tick genomes elucidate their genetic diversity and vector capacities.</title>
        <authorList>
            <person name="Jia N."/>
            <person name="Wang J."/>
            <person name="Shi W."/>
            <person name="Du L."/>
            <person name="Sun Y."/>
            <person name="Zhan W."/>
            <person name="Jiang J."/>
            <person name="Wang Q."/>
            <person name="Zhang B."/>
            <person name="Ji P."/>
            <person name="Sakyi L.B."/>
            <person name="Cui X."/>
            <person name="Yuan T."/>
            <person name="Jiang B."/>
            <person name="Yang W."/>
            <person name="Lam T.T.-Y."/>
            <person name="Chang Q."/>
            <person name="Ding S."/>
            <person name="Wang X."/>
            <person name="Zhu J."/>
            <person name="Ruan X."/>
            <person name="Zhao L."/>
            <person name="Wei J."/>
            <person name="Que T."/>
            <person name="Du C."/>
            <person name="Cheng J."/>
            <person name="Dai P."/>
            <person name="Han X."/>
            <person name="Huang E."/>
            <person name="Gao Y."/>
            <person name="Liu J."/>
            <person name="Shao H."/>
            <person name="Ye R."/>
            <person name="Li L."/>
            <person name="Wei W."/>
            <person name="Wang X."/>
            <person name="Wang C."/>
            <person name="Yang T."/>
            <person name="Huo Q."/>
            <person name="Li W."/>
            <person name="Guo W."/>
            <person name="Chen H."/>
            <person name="Zhou L."/>
            <person name="Ni X."/>
            <person name="Tian J."/>
            <person name="Zhou Y."/>
            <person name="Sheng Y."/>
            <person name="Liu T."/>
            <person name="Pan Y."/>
            <person name="Xia L."/>
            <person name="Li J."/>
            <person name="Zhao F."/>
            <person name="Cao W."/>
        </authorList>
    </citation>
    <scope>NUCLEOTIDE SEQUENCE</scope>
    <source>
        <strain evidence="1">Hyas-2018</strain>
    </source>
</reference>
<gene>
    <name evidence="1" type="ORF">HPB50_013677</name>
</gene>
<dbReference type="Proteomes" id="UP000821845">
    <property type="component" value="Chromosome 1"/>
</dbReference>
<evidence type="ECO:0000313" key="1">
    <source>
        <dbReference type="EMBL" id="KAH6946464.1"/>
    </source>
</evidence>
<keyword evidence="2" id="KW-1185">Reference proteome</keyword>
<evidence type="ECO:0000313" key="2">
    <source>
        <dbReference type="Proteomes" id="UP000821845"/>
    </source>
</evidence>
<organism evidence="1 2">
    <name type="scientific">Hyalomma asiaticum</name>
    <name type="common">Tick</name>
    <dbReference type="NCBI Taxonomy" id="266040"/>
    <lineage>
        <taxon>Eukaryota</taxon>
        <taxon>Metazoa</taxon>
        <taxon>Ecdysozoa</taxon>
        <taxon>Arthropoda</taxon>
        <taxon>Chelicerata</taxon>
        <taxon>Arachnida</taxon>
        <taxon>Acari</taxon>
        <taxon>Parasitiformes</taxon>
        <taxon>Ixodida</taxon>
        <taxon>Ixodoidea</taxon>
        <taxon>Ixodidae</taxon>
        <taxon>Hyalomminae</taxon>
        <taxon>Hyalomma</taxon>
    </lineage>
</organism>
<sequence>MRLLSGHRLRSFASAIKRPASWRHLQWTHSGLSPELRPKQCGRPGKSERPQRATFIVVRTEAQRQKEDNQRHGSTNPRGAAFTEIRLLPLGKAK</sequence>
<dbReference type="EMBL" id="CM023481">
    <property type="protein sequence ID" value="KAH6946464.1"/>
    <property type="molecule type" value="Genomic_DNA"/>
</dbReference>
<protein>
    <submittedName>
        <fullName evidence="1">Uncharacterized protein</fullName>
    </submittedName>
</protein>
<proteinExistence type="predicted"/>
<comment type="caution">
    <text evidence="1">The sequence shown here is derived from an EMBL/GenBank/DDBJ whole genome shotgun (WGS) entry which is preliminary data.</text>
</comment>
<accession>A0ACB7TNP7</accession>